<reference evidence="2 3" key="1">
    <citation type="submission" date="2023-03" db="EMBL/GenBank/DDBJ databases">
        <title>Agriculturally important microbes genome sequencing.</title>
        <authorList>
            <person name="Dunlap C."/>
        </authorList>
    </citation>
    <scope>NUCLEOTIDE SEQUENCE [LARGE SCALE GENOMIC DNA]</scope>
    <source>
        <strain evidence="2 3">CBP-3203</strain>
    </source>
</reference>
<comment type="caution">
    <text evidence="2">The sequence shown here is derived from an EMBL/GenBank/DDBJ whole genome shotgun (WGS) entry which is preliminary data.</text>
</comment>
<keyword evidence="3" id="KW-1185">Reference proteome</keyword>
<dbReference type="EMBL" id="JARRTL010000007">
    <property type="protein sequence ID" value="MEC0484567.1"/>
    <property type="molecule type" value="Genomic_DNA"/>
</dbReference>
<accession>A0ABU6H3U1</accession>
<gene>
    <name evidence="2" type="ORF">P8828_06845</name>
</gene>
<organism evidence="2 3">
    <name type="scientific">Bacillus glycinifermentans</name>
    <dbReference type="NCBI Taxonomy" id="1664069"/>
    <lineage>
        <taxon>Bacteria</taxon>
        <taxon>Bacillati</taxon>
        <taxon>Bacillota</taxon>
        <taxon>Bacilli</taxon>
        <taxon>Bacillales</taxon>
        <taxon>Bacillaceae</taxon>
        <taxon>Bacillus</taxon>
    </lineage>
</organism>
<evidence type="ECO:0000313" key="2">
    <source>
        <dbReference type="EMBL" id="MEC0484567.1"/>
    </source>
</evidence>
<evidence type="ECO:0008006" key="4">
    <source>
        <dbReference type="Google" id="ProtNLM"/>
    </source>
</evidence>
<dbReference type="RefSeq" id="WP_096891968.1">
    <property type="nucleotide sequence ID" value="NZ_CP023481.1"/>
</dbReference>
<proteinExistence type="predicted"/>
<feature type="region of interest" description="Disordered" evidence="1">
    <location>
        <begin position="43"/>
        <end position="76"/>
    </location>
</feature>
<protein>
    <recommendedName>
        <fullName evidence="4">YbyB</fullName>
    </recommendedName>
</protein>
<sequence length="91" mass="10264">MTMKKNVVSVLTVSAVVGVASYMLKDQANRQKLKECLQNMKAKLPSLPQKQDTASFPVEKAGHPHPHDIEDNKMVSEGSMYPVQYYDQKKK</sequence>
<dbReference type="Proteomes" id="UP001341297">
    <property type="component" value="Unassembled WGS sequence"/>
</dbReference>
<name>A0ABU6H3U1_9BACI</name>
<feature type="compositionally biased region" description="Basic and acidic residues" evidence="1">
    <location>
        <begin position="60"/>
        <end position="74"/>
    </location>
</feature>
<evidence type="ECO:0000256" key="1">
    <source>
        <dbReference type="SAM" id="MobiDB-lite"/>
    </source>
</evidence>
<evidence type="ECO:0000313" key="3">
    <source>
        <dbReference type="Proteomes" id="UP001341297"/>
    </source>
</evidence>